<dbReference type="PANTHER" id="PTHR42208">
    <property type="entry name" value="HEAVY METAL TRANSPORTER-RELATED"/>
    <property type="match status" value="1"/>
</dbReference>
<feature type="transmembrane region" description="Helical" evidence="1">
    <location>
        <begin position="158"/>
        <end position="181"/>
    </location>
</feature>
<feature type="transmembrane region" description="Helical" evidence="1">
    <location>
        <begin position="6"/>
        <end position="29"/>
    </location>
</feature>
<keyword evidence="1" id="KW-0472">Membrane</keyword>
<evidence type="ECO:0000313" key="4">
    <source>
        <dbReference type="Proteomes" id="UP000599688"/>
    </source>
</evidence>
<dbReference type="RefSeq" id="WP_188405275.1">
    <property type="nucleotide sequence ID" value="NZ_BMGL01000003.1"/>
</dbReference>
<organism evidence="3 4">
    <name type="scientific">Psychroflexus salis</name>
    <dbReference type="NCBI Taxonomy" id="1526574"/>
    <lineage>
        <taxon>Bacteria</taxon>
        <taxon>Pseudomonadati</taxon>
        <taxon>Bacteroidota</taxon>
        <taxon>Flavobacteriia</taxon>
        <taxon>Flavobacteriales</taxon>
        <taxon>Flavobacteriaceae</taxon>
        <taxon>Psychroflexus</taxon>
    </lineage>
</organism>
<evidence type="ECO:0000313" key="3">
    <source>
        <dbReference type="EMBL" id="GGE07187.1"/>
    </source>
</evidence>
<keyword evidence="1" id="KW-1133">Transmembrane helix</keyword>
<evidence type="ECO:0000256" key="1">
    <source>
        <dbReference type="SAM" id="Phobius"/>
    </source>
</evidence>
<keyword evidence="4" id="KW-1185">Reference proteome</keyword>
<gene>
    <name evidence="3" type="ORF">GCM10010831_05850</name>
</gene>
<proteinExistence type="predicted"/>
<dbReference type="PANTHER" id="PTHR42208:SF1">
    <property type="entry name" value="HEAVY METAL TRANSPORTER"/>
    <property type="match status" value="1"/>
</dbReference>
<name>A0A917E5R6_9FLAO</name>
<accession>A0A917E5R6</accession>
<feature type="domain" description="Urease accessory protein UreH-like transmembrane" evidence="2">
    <location>
        <begin position="5"/>
        <end position="204"/>
    </location>
</feature>
<dbReference type="EMBL" id="BMGL01000003">
    <property type="protein sequence ID" value="GGE07187.1"/>
    <property type="molecule type" value="Genomic_DNA"/>
</dbReference>
<dbReference type="Pfam" id="PF13386">
    <property type="entry name" value="DsbD_2"/>
    <property type="match status" value="1"/>
</dbReference>
<protein>
    <submittedName>
        <fullName evidence="3">Membrane protein</fullName>
    </submittedName>
</protein>
<dbReference type="InterPro" id="IPR039447">
    <property type="entry name" value="UreH-like_TM_dom"/>
</dbReference>
<sequence>MLWSAFILGLLGSLHCVGMCGPIAFMLPVGKSNSLQKFFQVSLYHTGRLLAYVSIGLVFGIIGHSFATFGVQQQLSIAIGILMILLVVLPQKQLQPFKITQPIYRLVGKVKTELGLAFKKKSYFNFFQLGFLNGLLPCGLVYMAVFASVATANLSNSIFYMLLFGLGTVPMMTGVIYFKGFIQQATRFNFKKVIPYAVVIIGILFILRGMGLGIPYVSPKPAVEEVSSSMECH</sequence>
<dbReference type="AlphaFoldDB" id="A0A917E5R6"/>
<keyword evidence="1" id="KW-0812">Transmembrane</keyword>
<feature type="transmembrane region" description="Helical" evidence="1">
    <location>
        <begin position="193"/>
        <end position="217"/>
    </location>
</feature>
<feature type="transmembrane region" description="Helical" evidence="1">
    <location>
        <begin position="129"/>
        <end position="152"/>
    </location>
</feature>
<feature type="transmembrane region" description="Helical" evidence="1">
    <location>
        <begin position="49"/>
        <end position="67"/>
    </location>
</feature>
<comment type="caution">
    <text evidence="3">The sequence shown here is derived from an EMBL/GenBank/DDBJ whole genome shotgun (WGS) entry which is preliminary data.</text>
</comment>
<reference evidence="3 4" key="1">
    <citation type="journal article" date="2014" name="Int. J. Syst. Evol. Microbiol.">
        <title>Complete genome sequence of Corynebacterium casei LMG S-19264T (=DSM 44701T), isolated from a smear-ripened cheese.</title>
        <authorList>
            <consortium name="US DOE Joint Genome Institute (JGI-PGF)"/>
            <person name="Walter F."/>
            <person name="Albersmeier A."/>
            <person name="Kalinowski J."/>
            <person name="Ruckert C."/>
        </authorList>
    </citation>
    <scope>NUCLEOTIDE SEQUENCE [LARGE SCALE GENOMIC DNA]</scope>
    <source>
        <strain evidence="3 4">CGMCC 1.12925</strain>
    </source>
</reference>
<dbReference type="Proteomes" id="UP000599688">
    <property type="component" value="Unassembled WGS sequence"/>
</dbReference>
<evidence type="ECO:0000259" key="2">
    <source>
        <dbReference type="Pfam" id="PF13386"/>
    </source>
</evidence>